<keyword evidence="2" id="KW-0472">Membrane</keyword>
<feature type="compositionally biased region" description="Acidic residues" evidence="1">
    <location>
        <begin position="219"/>
        <end position="230"/>
    </location>
</feature>
<feature type="transmembrane region" description="Helical" evidence="2">
    <location>
        <begin position="154"/>
        <end position="175"/>
    </location>
</feature>
<evidence type="ECO:0000256" key="2">
    <source>
        <dbReference type="SAM" id="Phobius"/>
    </source>
</evidence>
<accession>A0A6N7PZB2</accession>
<dbReference type="EMBL" id="WJIE01000016">
    <property type="protein sequence ID" value="MRG97333.1"/>
    <property type="molecule type" value="Genomic_DNA"/>
</dbReference>
<feature type="compositionally biased region" description="Low complexity" evidence="1">
    <location>
        <begin position="14"/>
        <end position="28"/>
    </location>
</feature>
<feature type="region of interest" description="Disordered" evidence="1">
    <location>
        <begin position="199"/>
        <end position="280"/>
    </location>
</feature>
<keyword evidence="4" id="KW-1185">Reference proteome</keyword>
<dbReference type="AlphaFoldDB" id="A0A6N7PZB2"/>
<reference evidence="3 4" key="1">
    <citation type="submission" date="2019-10" db="EMBL/GenBank/DDBJ databases">
        <title>A soil myxobacterium in the family Polyangiaceae.</title>
        <authorList>
            <person name="Li Y."/>
            <person name="Wang J."/>
        </authorList>
    </citation>
    <scope>NUCLEOTIDE SEQUENCE [LARGE SCALE GENOMIC DNA]</scope>
    <source>
        <strain evidence="3 4">DSM 14734</strain>
    </source>
</reference>
<name>A0A6N7PZB2_9BACT</name>
<dbReference type="OrthoDB" id="9961318at2"/>
<sequence>MSADNREGAGPSNGAPAETGTPAAPSAEGENVITSHGEREARAYVAPIEVPKRRQRLKTMDMAKVRISADMKVEIADPRHMPTTKMELPPGGLRPPPPPQAEIADPTSSPWTTSGGIDRSMLPSASLGPATPAPGTRPAATQSSQDEDEGGRSIGIWIGVVLVAALLGGGAAYLLRGKVSSNGQGAGVSSSAPIAVTVPTTPGAIPLPPVTTAQPSEPTPEEPTPEEPAPEEATTATPPTQAQPGIKPVTTARKPPTTKTTTPTPTAAPTPTTSSRPRLF</sequence>
<dbReference type="Proteomes" id="UP000440224">
    <property type="component" value="Unassembled WGS sequence"/>
</dbReference>
<gene>
    <name evidence="3" type="ORF">GF068_36210</name>
</gene>
<feature type="region of interest" description="Disordered" evidence="1">
    <location>
        <begin position="73"/>
        <end position="151"/>
    </location>
</feature>
<organism evidence="3 4">
    <name type="scientific">Polyangium spumosum</name>
    <dbReference type="NCBI Taxonomy" id="889282"/>
    <lineage>
        <taxon>Bacteria</taxon>
        <taxon>Pseudomonadati</taxon>
        <taxon>Myxococcota</taxon>
        <taxon>Polyangia</taxon>
        <taxon>Polyangiales</taxon>
        <taxon>Polyangiaceae</taxon>
        <taxon>Polyangium</taxon>
    </lineage>
</organism>
<evidence type="ECO:0000313" key="3">
    <source>
        <dbReference type="EMBL" id="MRG97333.1"/>
    </source>
</evidence>
<proteinExistence type="predicted"/>
<feature type="compositionally biased region" description="Low complexity" evidence="1">
    <location>
        <begin position="128"/>
        <end position="141"/>
    </location>
</feature>
<evidence type="ECO:0000256" key="1">
    <source>
        <dbReference type="SAM" id="MobiDB-lite"/>
    </source>
</evidence>
<evidence type="ECO:0000313" key="4">
    <source>
        <dbReference type="Proteomes" id="UP000440224"/>
    </source>
</evidence>
<feature type="region of interest" description="Disordered" evidence="1">
    <location>
        <begin position="1"/>
        <end position="39"/>
    </location>
</feature>
<comment type="caution">
    <text evidence="3">The sequence shown here is derived from an EMBL/GenBank/DDBJ whole genome shotgun (WGS) entry which is preliminary data.</text>
</comment>
<feature type="compositionally biased region" description="Polar residues" evidence="1">
    <location>
        <begin position="106"/>
        <end position="115"/>
    </location>
</feature>
<protein>
    <submittedName>
        <fullName evidence="3">Uncharacterized protein</fullName>
    </submittedName>
</protein>
<dbReference type="PRINTS" id="PR01217">
    <property type="entry name" value="PRICHEXTENSN"/>
</dbReference>
<keyword evidence="2" id="KW-0812">Transmembrane</keyword>
<feature type="compositionally biased region" description="Low complexity" evidence="1">
    <location>
        <begin position="231"/>
        <end position="280"/>
    </location>
</feature>
<dbReference type="RefSeq" id="WP_153824106.1">
    <property type="nucleotide sequence ID" value="NZ_WJIE01000016.1"/>
</dbReference>
<keyword evidence="2" id="KW-1133">Transmembrane helix</keyword>